<evidence type="ECO:0000313" key="6">
    <source>
        <dbReference type="EMBL" id="GAE25582.1"/>
    </source>
</evidence>
<dbReference type="InterPro" id="IPR009057">
    <property type="entry name" value="Homeodomain-like_sf"/>
</dbReference>
<protein>
    <recommendedName>
        <fullName evidence="5">HTH tetR-type domain-containing protein</fullName>
    </recommendedName>
</protein>
<keyword evidence="7" id="KW-1185">Reference proteome</keyword>
<dbReference type="AlphaFoldDB" id="W4Q0S8"/>
<dbReference type="InterPro" id="IPR001647">
    <property type="entry name" value="HTH_TetR"/>
</dbReference>
<keyword evidence="2 3" id="KW-0238">DNA-binding</keyword>
<evidence type="ECO:0000256" key="1">
    <source>
        <dbReference type="ARBA" id="ARBA00022491"/>
    </source>
</evidence>
<reference evidence="6" key="1">
    <citation type="journal article" date="2014" name="Genome Announc.">
        <title>Draft Genome Sequences of Three Alkaliphilic Bacillus Strains, Bacillus wakoensis JCM 9140T, Bacillus akibai JCM 9157T, and Bacillus hemicellulosilyticus JCM 9152T.</title>
        <authorList>
            <person name="Yuki M."/>
            <person name="Oshima K."/>
            <person name="Suda W."/>
            <person name="Oshida Y."/>
            <person name="Kitamura K."/>
            <person name="Iida T."/>
            <person name="Hattori M."/>
            <person name="Ohkuma M."/>
        </authorList>
    </citation>
    <scope>NUCLEOTIDE SEQUENCE [LARGE SCALE GENOMIC DNA]</scope>
    <source>
        <strain evidence="6">JCM 9140</strain>
    </source>
</reference>
<evidence type="ECO:0000256" key="3">
    <source>
        <dbReference type="PROSITE-ProRule" id="PRU00335"/>
    </source>
</evidence>
<dbReference type="Pfam" id="PF00440">
    <property type="entry name" value="TetR_N"/>
    <property type="match status" value="1"/>
</dbReference>
<dbReference type="RefSeq" id="WP_034744206.1">
    <property type="nucleotide sequence ID" value="NZ_BAUT01000011.1"/>
</dbReference>
<name>W4Q0S8_9BACI</name>
<sequence>MGNTSKRALGRPPTNQQKQPTDHLILNAATSLFLKNGYKNISVDDIAATCNVTKATVYYYYSSKTELYTEAMIQLMYRIRQHMETMLSKDLPLRERLLEVATGHLKATVDIDLDHFLRETKDVLSDEQIKKMHDAEHYMHDVIEKAFNEAMDSGEITAVNPLFATQAFISLMKVGNYRNPDNTPIFPTIQESAEQLVAFFWNGLFQKN</sequence>
<dbReference type="PRINTS" id="PR00455">
    <property type="entry name" value="HTHTETR"/>
</dbReference>
<dbReference type="InterPro" id="IPR050624">
    <property type="entry name" value="HTH-type_Tx_Regulator"/>
</dbReference>
<feature type="DNA-binding region" description="H-T-H motif" evidence="3">
    <location>
        <begin position="42"/>
        <end position="61"/>
    </location>
</feature>
<dbReference type="Proteomes" id="UP000018890">
    <property type="component" value="Unassembled WGS sequence"/>
</dbReference>
<dbReference type="PROSITE" id="PS50977">
    <property type="entry name" value="HTH_TETR_2"/>
    <property type="match status" value="1"/>
</dbReference>
<dbReference type="GO" id="GO:0003677">
    <property type="term" value="F:DNA binding"/>
    <property type="evidence" value="ECO:0007669"/>
    <property type="project" value="UniProtKB-UniRule"/>
</dbReference>
<dbReference type="SUPFAM" id="SSF48498">
    <property type="entry name" value="Tetracyclin repressor-like, C-terminal domain"/>
    <property type="match status" value="1"/>
</dbReference>
<dbReference type="PANTHER" id="PTHR43479:SF11">
    <property type="entry name" value="ACREF_ENVCD OPERON REPRESSOR-RELATED"/>
    <property type="match status" value="1"/>
</dbReference>
<keyword evidence="1" id="KW-0678">Repressor</keyword>
<feature type="domain" description="HTH tetR-type" evidence="5">
    <location>
        <begin position="19"/>
        <end position="79"/>
    </location>
</feature>
<accession>W4Q0S8</accession>
<proteinExistence type="predicted"/>
<organism evidence="6 7">
    <name type="scientific">Halalkalibacter wakoensis JCM 9140</name>
    <dbReference type="NCBI Taxonomy" id="1236970"/>
    <lineage>
        <taxon>Bacteria</taxon>
        <taxon>Bacillati</taxon>
        <taxon>Bacillota</taxon>
        <taxon>Bacilli</taxon>
        <taxon>Bacillales</taxon>
        <taxon>Bacillaceae</taxon>
        <taxon>Halalkalibacter</taxon>
    </lineage>
</organism>
<evidence type="ECO:0000259" key="5">
    <source>
        <dbReference type="PROSITE" id="PS50977"/>
    </source>
</evidence>
<evidence type="ECO:0000313" key="7">
    <source>
        <dbReference type="Proteomes" id="UP000018890"/>
    </source>
</evidence>
<dbReference type="Gene3D" id="1.10.357.10">
    <property type="entry name" value="Tetracycline Repressor, domain 2"/>
    <property type="match status" value="1"/>
</dbReference>
<comment type="caution">
    <text evidence="6">The sequence shown here is derived from an EMBL/GenBank/DDBJ whole genome shotgun (WGS) entry which is preliminary data.</text>
</comment>
<dbReference type="OrthoDB" id="2732116at2"/>
<dbReference type="InterPro" id="IPR036271">
    <property type="entry name" value="Tet_transcr_reg_TetR-rel_C_sf"/>
</dbReference>
<dbReference type="STRING" id="1236970.JCM9140_1584"/>
<dbReference type="EMBL" id="BAUT01000011">
    <property type="protein sequence ID" value="GAE25582.1"/>
    <property type="molecule type" value="Genomic_DNA"/>
</dbReference>
<evidence type="ECO:0000256" key="4">
    <source>
        <dbReference type="SAM" id="MobiDB-lite"/>
    </source>
</evidence>
<feature type="region of interest" description="Disordered" evidence="4">
    <location>
        <begin position="1"/>
        <end position="21"/>
    </location>
</feature>
<dbReference type="SUPFAM" id="SSF46689">
    <property type="entry name" value="Homeodomain-like"/>
    <property type="match status" value="1"/>
</dbReference>
<dbReference type="Gene3D" id="1.10.10.60">
    <property type="entry name" value="Homeodomain-like"/>
    <property type="match status" value="1"/>
</dbReference>
<evidence type="ECO:0000256" key="2">
    <source>
        <dbReference type="ARBA" id="ARBA00023125"/>
    </source>
</evidence>
<dbReference type="PANTHER" id="PTHR43479">
    <property type="entry name" value="ACREF/ENVCD OPERON REPRESSOR-RELATED"/>
    <property type="match status" value="1"/>
</dbReference>
<gene>
    <name evidence="6" type="ORF">JCM9140_1584</name>
</gene>